<protein>
    <recommendedName>
        <fullName evidence="5 13">Saccharopine dehydrogenase [NAD(+), L-lysine-forming]</fullName>
        <shortName evidence="13">SDH</shortName>
        <ecNumber evidence="4 13">1.5.1.7</ecNumber>
    </recommendedName>
    <alternativeName>
        <fullName evidence="11 13">Lysine--2-oxoglutarate reductase</fullName>
    </alternativeName>
</protein>
<dbReference type="InterPro" id="IPR007886">
    <property type="entry name" value="AlaDH/PNT_N"/>
</dbReference>
<dbReference type="GO" id="GO:0019878">
    <property type="term" value="P:lysine biosynthetic process via aminoadipic acid"/>
    <property type="evidence" value="ECO:0007669"/>
    <property type="project" value="UniProtKB-UniPathway"/>
</dbReference>
<feature type="binding site" evidence="15">
    <location>
        <position position="233"/>
    </location>
    <ligand>
        <name>NAD(+)</name>
        <dbReference type="ChEBI" id="CHEBI:57540"/>
    </ligand>
</feature>
<evidence type="ECO:0000256" key="11">
    <source>
        <dbReference type="ARBA" id="ARBA00033228"/>
    </source>
</evidence>
<feature type="domain" description="Alanine dehydrogenase/pyridine nucleotide transhydrogenase N-terminal" evidence="18">
    <location>
        <begin position="7"/>
        <end position="141"/>
    </location>
</feature>
<dbReference type="EMBL" id="KV878906">
    <property type="protein sequence ID" value="OJJ81376.1"/>
    <property type="molecule type" value="Genomic_DNA"/>
</dbReference>
<feature type="binding site" evidence="15">
    <location>
        <position position="284"/>
    </location>
    <ligand>
        <name>NAD(+)</name>
        <dbReference type="ChEBI" id="CHEBI:57540"/>
    </ligand>
</feature>
<evidence type="ECO:0000256" key="5">
    <source>
        <dbReference type="ARBA" id="ARBA00021221"/>
    </source>
</evidence>
<gene>
    <name evidence="19" type="ORF">ASPGLDRAFT_132833</name>
</gene>
<keyword evidence="7 13" id="KW-0560">Oxidoreductase</keyword>
<feature type="domain" description="Alanine dehydrogenase/pyridine nucleotide transhydrogenase NAD(H)-binding" evidence="17">
    <location>
        <begin position="187"/>
        <end position="326"/>
    </location>
</feature>
<dbReference type="InterPro" id="IPR036291">
    <property type="entry name" value="NAD(P)-bd_dom_sf"/>
</dbReference>
<evidence type="ECO:0000256" key="9">
    <source>
        <dbReference type="ARBA" id="ARBA00023154"/>
    </source>
</evidence>
<evidence type="ECO:0000256" key="10">
    <source>
        <dbReference type="ARBA" id="ARBA00023157"/>
    </source>
</evidence>
<keyword evidence="9 13" id="KW-0457">Lysine biosynthesis</keyword>
<keyword evidence="20" id="KW-1185">Reference proteome</keyword>
<comment type="similarity">
    <text evidence="2 13">Belongs to the AlaDH/PNT family.</text>
</comment>
<dbReference type="PIRSF" id="PIRSF018250">
    <property type="entry name" value="Saccharopine_DH_Lys"/>
    <property type="match status" value="1"/>
</dbReference>
<evidence type="ECO:0000256" key="7">
    <source>
        <dbReference type="ARBA" id="ARBA00023002"/>
    </source>
</evidence>
<keyword evidence="6 13" id="KW-0028">Amino-acid biosynthesis</keyword>
<dbReference type="PANTHER" id="PTHR11133:SF23">
    <property type="entry name" value="SACCHAROPINE DEHYDROGENASE [NAD(+), L-LYSINE-FORMING]"/>
    <property type="match status" value="1"/>
</dbReference>
<evidence type="ECO:0000256" key="3">
    <source>
        <dbReference type="ARBA" id="ARBA00011245"/>
    </source>
</evidence>
<dbReference type="SMART" id="SM01002">
    <property type="entry name" value="AlaDh_PNT_C"/>
    <property type="match status" value="1"/>
</dbReference>
<feature type="binding site" evidence="15">
    <location>
        <begin position="327"/>
        <end position="330"/>
    </location>
    <ligand>
        <name>NAD(+)</name>
        <dbReference type="ChEBI" id="CHEBI:57540"/>
    </ligand>
</feature>
<feature type="binding site" evidence="15">
    <location>
        <begin position="205"/>
        <end position="206"/>
    </location>
    <ligand>
        <name>NAD(+)</name>
        <dbReference type="ChEBI" id="CHEBI:57540"/>
    </ligand>
</feature>
<feature type="binding site" evidence="15">
    <location>
        <position position="255"/>
    </location>
    <ligand>
        <name>NAD(+)</name>
        <dbReference type="ChEBI" id="CHEBI:57540"/>
    </ligand>
</feature>
<evidence type="ECO:0000313" key="20">
    <source>
        <dbReference type="Proteomes" id="UP000184300"/>
    </source>
</evidence>
<dbReference type="FunFam" id="3.40.50.720:FF:000217">
    <property type="entry name" value="Saccharopine dehydrogenase [NAD(+), L-lysine-forming]"/>
    <property type="match status" value="1"/>
</dbReference>
<evidence type="ECO:0000256" key="14">
    <source>
        <dbReference type="PIRSR" id="PIRSR018250-1"/>
    </source>
</evidence>
<accession>A0A1L9VBS3</accession>
<feature type="active site" description="Proton donor" evidence="14">
    <location>
        <position position="95"/>
    </location>
</feature>
<keyword evidence="10" id="KW-1015">Disulfide bond</keyword>
<dbReference type="Proteomes" id="UP000184300">
    <property type="component" value="Unassembled WGS sequence"/>
</dbReference>
<dbReference type="InterPro" id="IPR051168">
    <property type="entry name" value="AASS"/>
</dbReference>
<evidence type="ECO:0000256" key="16">
    <source>
        <dbReference type="PIRSR" id="PIRSR018250-4"/>
    </source>
</evidence>
<evidence type="ECO:0000313" key="19">
    <source>
        <dbReference type="EMBL" id="OJJ81376.1"/>
    </source>
</evidence>
<organism evidence="19 20">
    <name type="scientific">Aspergillus glaucus CBS 516.65</name>
    <dbReference type="NCBI Taxonomy" id="1160497"/>
    <lineage>
        <taxon>Eukaryota</taxon>
        <taxon>Fungi</taxon>
        <taxon>Dikarya</taxon>
        <taxon>Ascomycota</taxon>
        <taxon>Pezizomycotina</taxon>
        <taxon>Eurotiomycetes</taxon>
        <taxon>Eurotiomycetidae</taxon>
        <taxon>Eurotiales</taxon>
        <taxon>Aspergillaceae</taxon>
        <taxon>Aspergillus</taxon>
        <taxon>Aspergillus subgen. Aspergillus</taxon>
    </lineage>
</organism>
<sequence>MSPTTILLRAETKAVECRSALTPTTAKTLLDDGYNILVERSPARCYRDEEFEAIGATLVPTGTWEKAPKEYIILGLKELSDDGVPDYHTHIHFGHCYKAQPGWINYISWFNPDGGLLYDIEYLTDENNRRVAAFGYHAGYAGAAVALMAWAHQTTGPGGGGGALGAIPVFESAGDVVDAVKTGVESASQQQEQRKPRVLIIGARGRCGTGAVNFCQQAGLPDSHIIQWDIAETSARGDGPYPEINDADIFINCIYLPAGTRIPPFVTRESLSVPGRKLSVICDVSCDPTSELNPIPVYDRYSSFDEPTVPVDLGEGDQGPRLNVVSINHLPTLVAREASEDFAGQLLPSLRTLDRRQAEGVWVRAERVFREKAEEARDASWRARWLP</sequence>
<evidence type="ECO:0000256" key="6">
    <source>
        <dbReference type="ARBA" id="ARBA00022605"/>
    </source>
</evidence>
<comment type="catalytic activity">
    <reaction evidence="12 13">
        <text>L-saccharopine + NAD(+) + H2O = L-lysine + 2-oxoglutarate + NADH + H(+)</text>
        <dbReference type="Rhea" id="RHEA:12440"/>
        <dbReference type="ChEBI" id="CHEBI:15377"/>
        <dbReference type="ChEBI" id="CHEBI:15378"/>
        <dbReference type="ChEBI" id="CHEBI:16810"/>
        <dbReference type="ChEBI" id="CHEBI:32551"/>
        <dbReference type="ChEBI" id="CHEBI:57540"/>
        <dbReference type="ChEBI" id="CHEBI:57945"/>
        <dbReference type="ChEBI" id="CHEBI:57951"/>
        <dbReference type="EC" id="1.5.1.7"/>
    </reaction>
</comment>
<feature type="disulfide bond" evidence="16">
    <location>
        <begin position="207"/>
        <end position="253"/>
    </location>
</feature>
<evidence type="ECO:0000256" key="1">
    <source>
        <dbReference type="ARBA" id="ARBA00004884"/>
    </source>
</evidence>
<name>A0A1L9VBS3_ASPGL</name>
<comment type="subunit">
    <text evidence="3">Monomer.</text>
</comment>
<dbReference type="CDD" id="cd12188">
    <property type="entry name" value="SDH"/>
    <property type="match status" value="1"/>
</dbReference>
<dbReference type="PANTHER" id="PTHR11133">
    <property type="entry name" value="SACCHAROPINE DEHYDROGENASE"/>
    <property type="match status" value="1"/>
</dbReference>
<dbReference type="RefSeq" id="XP_022398074.1">
    <property type="nucleotide sequence ID" value="XM_022541154.1"/>
</dbReference>
<dbReference type="InterPro" id="IPR007698">
    <property type="entry name" value="AlaDH/PNT_NAD(H)-bd"/>
</dbReference>
<dbReference type="GO" id="GO:0004754">
    <property type="term" value="F:saccharopine dehydrogenase (NAD+, L-lysine-forming) activity"/>
    <property type="evidence" value="ECO:0007669"/>
    <property type="project" value="UniProtKB-EC"/>
</dbReference>
<evidence type="ECO:0000256" key="13">
    <source>
        <dbReference type="PIRNR" id="PIRNR018250"/>
    </source>
</evidence>
<dbReference type="Pfam" id="PF05222">
    <property type="entry name" value="AlaDh_PNT_N"/>
    <property type="match status" value="1"/>
</dbReference>
<dbReference type="AlphaFoldDB" id="A0A1L9VBS3"/>
<proteinExistence type="inferred from homology"/>
<dbReference type="OrthoDB" id="265306at2759"/>
<comment type="pathway">
    <text evidence="1 13">Amino-acid biosynthesis; L-lysine biosynthesis via AAA pathway; L-lysine from L-alpha-aminoadipate (fungal route): step 3/3.</text>
</comment>
<dbReference type="SUPFAM" id="SSF51735">
    <property type="entry name" value="NAD(P)-binding Rossmann-fold domains"/>
    <property type="match status" value="1"/>
</dbReference>
<evidence type="ECO:0000256" key="12">
    <source>
        <dbReference type="ARBA" id="ARBA00047860"/>
    </source>
</evidence>
<evidence type="ECO:0000259" key="18">
    <source>
        <dbReference type="SMART" id="SM01003"/>
    </source>
</evidence>
<dbReference type="UniPathway" id="UPA00033">
    <property type="reaction ID" value="UER00034"/>
</dbReference>
<evidence type="ECO:0000256" key="15">
    <source>
        <dbReference type="PIRSR" id="PIRSR018250-3"/>
    </source>
</evidence>
<dbReference type="EC" id="1.5.1.7" evidence="4 13"/>
<feature type="binding site" evidence="15">
    <location>
        <position position="229"/>
    </location>
    <ligand>
        <name>NAD(+)</name>
        <dbReference type="ChEBI" id="CHEBI:57540"/>
    </ligand>
</feature>
<evidence type="ECO:0000256" key="8">
    <source>
        <dbReference type="ARBA" id="ARBA00023027"/>
    </source>
</evidence>
<feature type="binding site" evidence="15">
    <location>
        <position position="129"/>
    </location>
    <ligand>
        <name>NAD(+)</name>
        <dbReference type="ChEBI" id="CHEBI:57540"/>
    </ligand>
</feature>
<reference evidence="20" key="1">
    <citation type="journal article" date="2017" name="Genome Biol.">
        <title>Comparative genomics reveals high biological diversity and specific adaptations in the industrially and medically important fungal genus Aspergillus.</title>
        <authorList>
            <person name="de Vries R.P."/>
            <person name="Riley R."/>
            <person name="Wiebenga A."/>
            <person name="Aguilar-Osorio G."/>
            <person name="Amillis S."/>
            <person name="Uchima C.A."/>
            <person name="Anderluh G."/>
            <person name="Asadollahi M."/>
            <person name="Askin M."/>
            <person name="Barry K."/>
            <person name="Battaglia E."/>
            <person name="Bayram O."/>
            <person name="Benocci T."/>
            <person name="Braus-Stromeyer S.A."/>
            <person name="Caldana C."/>
            <person name="Canovas D."/>
            <person name="Cerqueira G.C."/>
            <person name="Chen F."/>
            <person name="Chen W."/>
            <person name="Choi C."/>
            <person name="Clum A."/>
            <person name="Dos Santos R.A."/>
            <person name="Damasio A.R."/>
            <person name="Diallinas G."/>
            <person name="Emri T."/>
            <person name="Fekete E."/>
            <person name="Flipphi M."/>
            <person name="Freyberg S."/>
            <person name="Gallo A."/>
            <person name="Gournas C."/>
            <person name="Habgood R."/>
            <person name="Hainaut M."/>
            <person name="Harispe M.L."/>
            <person name="Henrissat B."/>
            <person name="Hilden K.S."/>
            <person name="Hope R."/>
            <person name="Hossain A."/>
            <person name="Karabika E."/>
            <person name="Karaffa L."/>
            <person name="Karanyi Z."/>
            <person name="Krasevec N."/>
            <person name="Kuo A."/>
            <person name="Kusch H."/>
            <person name="LaButti K."/>
            <person name="Lagendijk E.L."/>
            <person name="Lapidus A."/>
            <person name="Levasseur A."/>
            <person name="Lindquist E."/>
            <person name="Lipzen A."/>
            <person name="Logrieco A.F."/>
            <person name="MacCabe A."/>
            <person name="Maekelae M.R."/>
            <person name="Malavazi I."/>
            <person name="Melin P."/>
            <person name="Meyer V."/>
            <person name="Mielnichuk N."/>
            <person name="Miskei M."/>
            <person name="Molnar A.P."/>
            <person name="Mule G."/>
            <person name="Ngan C.Y."/>
            <person name="Orejas M."/>
            <person name="Orosz E."/>
            <person name="Ouedraogo J.P."/>
            <person name="Overkamp K.M."/>
            <person name="Park H.-S."/>
            <person name="Perrone G."/>
            <person name="Piumi F."/>
            <person name="Punt P.J."/>
            <person name="Ram A.F."/>
            <person name="Ramon A."/>
            <person name="Rauscher S."/>
            <person name="Record E."/>
            <person name="Riano-Pachon D.M."/>
            <person name="Robert V."/>
            <person name="Roehrig J."/>
            <person name="Ruller R."/>
            <person name="Salamov A."/>
            <person name="Salih N.S."/>
            <person name="Samson R.A."/>
            <person name="Sandor E."/>
            <person name="Sanguinetti M."/>
            <person name="Schuetze T."/>
            <person name="Sepcic K."/>
            <person name="Shelest E."/>
            <person name="Sherlock G."/>
            <person name="Sophianopoulou V."/>
            <person name="Squina F.M."/>
            <person name="Sun H."/>
            <person name="Susca A."/>
            <person name="Todd R.B."/>
            <person name="Tsang A."/>
            <person name="Unkles S.E."/>
            <person name="van de Wiele N."/>
            <person name="van Rossen-Uffink D."/>
            <person name="Oliveira J.V."/>
            <person name="Vesth T.C."/>
            <person name="Visser J."/>
            <person name="Yu J.-H."/>
            <person name="Zhou M."/>
            <person name="Andersen M.R."/>
            <person name="Archer D.B."/>
            <person name="Baker S.E."/>
            <person name="Benoit I."/>
            <person name="Brakhage A.A."/>
            <person name="Braus G.H."/>
            <person name="Fischer R."/>
            <person name="Frisvad J.C."/>
            <person name="Goldman G.H."/>
            <person name="Houbraken J."/>
            <person name="Oakley B."/>
            <person name="Pocsi I."/>
            <person name="Scazzocchio C."/>
            <person name="Seiboth B."/>
            <person name="vanKuyk P.A."/>
            <person name="Wortman J."/>
            <person name="Dyer P.S."/>
            <person name="Grigoriev I.V."/>
        </authorList>
    </citation>
    <scope>NUCLEOTIDE SEQUENCE [LARGE SCALE GENOMIC DNA]</scope>
    <source>
        <strain evidence="20">CBS 516.65</strain>
    </source>
</reference>
<dbReference type="STRING" id="1160497.A0A1L9VBS3"/>
<dbReference type="InterPro" id="IPR027281">
    <property type="entry name" value="Lys1"/>
</dbReference>
<dbReference type="SUPFAM" id="SSF52283">
    <property type="entry name" value="Formate/glycerate dehydrogenase catalytic domain-like"/>
    <property type="match status" value="1"/>
</dbReference>
<feature type="active site" description="Proton acceptor" evidence="14">
    <location>
        <position position="77"/>
    </location>
</feature>
<dbReference type="VEuPathDB" id="FungiDB:ASPGLDRAFT_132833"/>
<evidence type="ECO:0000256" key="2">
    <source>
        <dbReference type="ARBA" id="ARBA00005689"/>
    </source>
</evidence>
<evidence type="ECO:0000259" key="17">
    <source>
        <dbReference type="SMART" id="SM01002"/>
    </source>
</evidence>
<dbReference type="Gene3D" id="3.40.50.720">
    <property type="entry name" value="NAD(P)-binding Rossmann-like Domain"/>
    <property type="match status" value="2"/>
</dbReference>
<dbReference type="GO" id="GO:0005737">
    <property type="term" value="C:cytoplasm"/>
    <property type="evidence" value="ECO:0007669"/>
    <property type="project" value="TreeGrafter"/>
</dbReference>
<evidence type="ECO:0000256" key="4">
    <source>
        <dbReference type="ARBA" id="ARBA00012847"/>
    </source>
</evidence>
<keyword evidence="8 13" id="KW-0520">NAD</keyword>
<dbReference type="SMART" id="SM01003">
    <property type="entry name" value="AlaDh_PNT_N"/>
    <property type="match status" value="1"/>
</dbReference>
<dbReference type="GeneID" id="34457415"/>